<feature type="compositionally biased region" description="Basic residues" evidence="1">
    <location>
        <begin position="65"/>
        <end position="74"/>
    </location>
</feature>
<name>A0A9I9DT27_CUCME</name>
<evidence type="ECO:0000313" key="2">
    <source>
        <dbReference type="EnsemblPlants" id="MELO3C022682.2.1"/>
    </source>
</evidence>
<organism evidence="2">
    <name type="scientific">Cucumis melo</name>
    <name type="common">Muskmelon</name>
    <dbReference type="NCBI Taxonomy" id="3656"/>
    <lineage>
        <taxon>Eukaryota</taxon>
        <taxon>Viridiplantae</taxon>
        <taxon>Streptophyta</taxon>
        <taxon>Embryophyta</taxon>
        <taxon>Tracheophyta</taxon>
        <taxon>Spermatophyta</taxon>
        <taxon>Magnoliopsida</taxon>
        <taxon>eudicotyledons</taxon>
        <taxon>Gunneridae</taxon>
        <taxon>Pentapetalae</taxon>
        <taxon>rosids</taxon>
        <taxon>fabids</taxon>
        <taxon>Cucurbitales</taxon>
        <taxon>Cucurbitaceae</taxon>
        <taxon>Benincaseae</taxon>
        <taxon>Cucumis</taxon>
    </lineage>
</organism>
<dbReference type="EnsemblPlants" id="MELO3C022682.2.1">
    <property type="protein sequence ID" value="MELO3C022682.2.1"/>
    <property type="gene ID" value="MELO3C022682.2"/>
</dbReference>
<feature type="compositionally biased region" description="Basic residues" evidence="1">
    <location>
        <begin position="39"/>
        <end position="55"/>
    </location>
</feature>
<feature type="region of interest" description="Disordered" evidence="1">
    <location>
        <begin position="1"/>
        <end position="74"/>
    </location>
</feature>
<dbReference type="AlphaFoldDB" id="A0A9I9DT27"/>
<reference evidence="2" key="1">
    <citation type="submission" date="2023-03" db="UniProtKB">
        <authorList>
            <consortium name="EnsemblPlants"/>
        </authorList>
    </citation>
    <scope>IDENTIFICATION</scope>
</reference>
<proteinExistence type="predicted"/>
<sequence length="74" mass="8337">MAQWLNFLGLAKQEGKEKGGSDSWEMEKRLGSGSSTHERRIRFKLKGQRKTKHTGLQRTSGNMAGKRRTSLMSG</sequence>
<evidence type="ECO:0000256" key="1">
    <source>
        <dbReference type="SAM" id="MobiDB-lite"/>
    </source>
</evidence>
<dbReference type="Gramene" id="MELO3C022682.2.1">
    <property type="protein sequence ID" value="MELO3C022682.2.1"/>
    <property type="gene ID" value="MELO3C022682.2"/>
</dbReference>
<protein>
    <submittedName>
        <fullName evidence="2">Uncharacterized protein</fullName>
    </submittedName>
</protein>
<accession>A0A9I9DT27</accession>
<feature type="compositionally biased region" description="Basic and acidic residues" evidence="1">
    <location>
        <begin position="13"/>
        <end position="30"/>
    </location>
</feature>